<evidence type="ECO:0000259" key="5">
    <source>
        <dbReference type="SMART" id="SM00906"/>
    </source>
</evidence>
<dbReference type="GO" id="GO:0003677">
    <property type="term" value="F:DNA binding"/>
    <property type="evidence" value="ECO:0007669"/>
    <property type="project" value="InterPro"/>
</dbReference>
<dbReference type="GO" id="GO:0005634">
    <property type="term" value="C:nucleus"/>
    <property type="evidence" value="ECO:0007669"/>
    <property type="project" value="UniProtKB-SubCell"/>
</dbReference>
<gene>
    <name evidence="6" type="ORF">EST38_g11178</name>
</gene>
<evidence type="ECO:0000256" key="1">
    <source>
        <dbReference type="ARBA" id="ARBA00004123"/>
    </source>
</evidence>
<accession>A0A4Q2D730</accession>
<organism evidence="6 7">
    <name type="scientific">Candolleomyces aberdarensis</name>
    <dbReference type="NCBI Taxonomy" id="2316362"/>
    <lineage>
        <taxon>Eukaryota</taxon>
        <taxon>Fungi</taxon>
        <taxon>Dikarya</taxon>
        <taxon>Basidiomycota</taxon>
        <taxon>Agaricomycotina</taxon>
        <taxon>Agaricomycetes</taxon>
        <taxon>Agaricomycetidae</taxon>
        <taxon>Agaricales</taxon>
        <taxon>Agaricineae</taxon>
        <taxon>Psathyrellaceae</taxon>
        <taxon>Candolleomyces</taxon>
    </lineage>
</organism>
<dbReference type="Proteomes" id="UP000290288">
    <property type="component" value="Unassembled WGS sequence"/>
</dbReference>
<dbReference type="PANTHER" id="PTHR31001">
    <property type="entry name" value="UNCHARACTERIZED TRANSCRIPTIONAL REGULATORY PROTEIN"/>
    <property type="match status" value="1"/>
</dbReference>
<dbReference type="GO" id="GO:0008270">
    <property type="term" value="F:zinc ion binding"/>
    <property type="evidence" value="ECO:0007669"/>
    <property type="project" value="InterPro"/>
</dbReference>
<dbReference type="GO" id="GO:0006351">
    <property type="term" value="P:DNA-templated transcription"/>
    <property type="evidence" value="ECO:0007669"/>
    <property type="project" value="InterPro"/>
</dbReference>
<protein>
    <recommendedName>
        <fullName evidence="5">Xylanolytic transcriptional activator regulatory domain-containing protein</fullName>
    </recommendedName>
</protein>
<comment type="caution">
    <text evidence="6">The sequence shown here is derived from an EMBL/GenBank/DDBJ whole genome shotgun (WGS) entry which is preliminary data.</text>
</comment>
<dbReference type="InterPro" id="IPR050613">
    <property type="entry name" value="Sec_Metabolite_Reg"/>
</dbReference>
<evidence type="ECO:0000256" key="4">
    <source>
        <dbReference type="SAM" id="MobiDB-lite"/>
    </source>
</evidence>
<dbReference type="AlphaFoldDB" id="A0A4Q2D730"/>
<evidence type="ECO:0000256" key="3">
    <source>
        <dbReference type="SAM" id="Coils"/>
    </source>
</evidence>
<comment type="subcellular location">
    <subcellularLocation>
        <location evidence="1">Nucleus</location>
    </subcellularLocation>
</comment>
<feature type="coiled-coil region" evidence="3">
    <location>
        <begin position="50"/>
        <end position="77"/>
    </location>
</feature>
<feature type="compositionally biased region" description="Low complexity" evidence="4">
    <location>
        <begin position="783"/>
        <end position="799"/>
    </location>
</feature>
<dbReference type="Pfam" id="PF04082">
    <property type="entry name" value="Fungal_trans"/>
    <property type="match status" value="1"/>
</dbReference>
<keyword evidence="3" id="KW-0175">Coiled coil</keyword>
<feature type="compositionally biased region" description="Low complexity" evidence="4">
    <location>
        <begin position="728"/>
        <end position="762"/>
    </location>
</feature>
<dbReference type="OrthoDB" id="424974at2759"/>
<evidence type="ECO:0000256" key="2">
    <source>
        <dbReference type="ARBA" id="ARBA00023242"/>
    </source>
</evidence>
<proteinExistence type="predicted"/>
<dbReference type="STRING" id="2316362.A0A4Q2D730"/>
<feature type="compositionally biased region" description="Polar residues" evidence="4">
    <location>
        <begin position="7"/>
        <end position="18"/>
    </location>
</feature>
<evidence type="ECO:0000313" key="7">
    <source>
        <dbReference type="Proteomes" id="UP000290288"/>
    </source>
</evidence>
<dbReference type="EMBL" id="SDEE01000664">
    <property type="protein sequence ID" value="RXW14682.1"/>
    <property type="molecule type" value="Genomic_DNA"/>
</dbReference>
<evidence type="ECO:0000313" key="6">
    <source>
        <dbReference type="EMBL" id="RXW14682.1"/>
    </source>
</evidence>
<feature type="region of interest" description="Disordered" evidence="4">
    <location>
        <begin position="1"/>
        <end position="22"/>
    </location>
</feature>
<name>A0A4Q2D730_9AGAR</name>
<dbReference type="CDD" id="cd12148">
    <property type="entry name" value="fungal_TF_MHR"/>
    <property type="match status" value="1"/>
</dbReference>
<feature type="region of interest" description="Disordered" evidence="4">
    <location>
        <begin position="613"/>
        <end position="648"/>
    </location>
</feature>
<keyword evidence="7" id="KW-1185">Reference proteome</keyword>
<keyword evidence="2" id="KW-0539">Nucleus</keyword>
<dbReference type="SMART" id="SM00906">
    <property type="entry name" value="Fungal_trans"/>
    <property type="match status" value="1"/>
</dbReference>
<feature type="compositionally biased region" description="Polar residues" evidence="4">
    <location>
        <begin position="690"/>
        <end position="700"/>
    </location>
</feature>
<feature type="region of interest" description="Disordered" evidence="4">
    <location>
        <begin position="684"/>
        <end position="807"/>
    </location>
</feature>
<sequence>MDIEPQRSPTNQAPSGSSARKAGLSCAECRRSKLKCDSGSSADRVLMAHAQRLQEQVKSLTSRCRELERELAQAKGDDAAVEPYVPPHRDSPDNLSNMSETLGSLSIGLDGQARYHGETAGSEYFQDLLPNQDEQSQSNNQLVDLPTEILDLMNAFPFGFRDAPYEKDIFLEYIPDLPHAQQLADLYFVNIGWMYEPLTSQDFRTSVLDVIYGPTGEKSLDAAHAHRISLLFIVCANGAAFHDDPRVVSTSKSYQALARAAFSMDSILVEATCASAQTLFLIVRFIYNADRDKNEERWLITGLNSRLATMIGLQRDSANWNLPAEDVQRRRRVFWELFVWDAWTSVVNGRPAALAVQHTDCQFPDDVDPSIGPNKEIEIGWHAWKLRYGANILTASSYHVFSPRTPPYKTLLDLDKKIRSFPLPSHLRSPVRNTDTTRSWNQEPSRAMQQYCAICLRESNLLYIHRSYFAQALRQLPDNPLQHAFAASVLAAYRSSTRLIASLRSLYGVHPRLTSTVWYFWSGVFSSCIVLGALVVESPKCTLAPDALRELQAAIPFYELGSRSCRSQTTMPILEKLLGRAIAAYQAGSGIQLDLSSEVDELSVLGGRKAVIKAGSNDSTPPATDRGTPSSIPPDSDDRDSPNSNSGAMEMLHEYYGSLGQQPPRNCSMKYEYEQDSSMASFSEEASYASKPTTMSSHQPPQAYARPFLSPPGSMVAPEPGLDYHQASQMQMYGQTSQQQQQQQQQFQQQQQQQPPSQQQQPWNSPYVSPTSHHPHHEEYHYHQQQSPTQHHPSVPSTPLMYGHPLNINPPHAYPQIIQRYAPGVVPERTQEEIWRDFMMGYQQPN</sequence>
<reference evidence="6 7" key="1">
    <citation type="submission" date="2019-01" db="EMBL/GenBank/DDBJ databases">
        <title>Draft genome sequence of Psathyrella aberdarensis IHI B618.</title>
        <authorList>
            <person name="Buettner E."/>
            <person name="Kellner H."/>
        </authorList>
    </citation>
    <scope>NUCLEOTIDE SEQUENCE [LARGE SCALE GENOMIC DNA]</scope>
    <source>
        <strain evidence="6 7">IHI B618</strain>
    </source>
</reference>
<dbReference type="InterPro" id="IPR007219">
    <property type="entry name" value="XnlR_reg_dom"/>
</dbReference>
<feature type="domain" description="Xylanolytic transcriptional activator regulatory" evidence="5">
    <location>
        <begin position="297"/>
        <end position="370"/>
    </location>
</feature>
<dbReference type="PANTHER" id="PTHR31001:SF56">
    <property type="entry name" value="ZN(2)-C6 FUNGAL-TYPE DOMAIN-CONTAINING PROTEIN"/>
    <property type="match status" value="1"/>
</dbReference>